<dbReference type="PANTHER" id="PTHR33608:SF6">
    <property type="entry name" value="BLL2464 PROTEIN"/>
    <property type="match status" value="1"/>
</dbReference>
<dbReference type="Proteomes" id="UP000070134">
    <property type="component" value="Chromosome"/>
</dbReference>
<dbReference type="Pfam" id="PF01882">
    <property type="entry name" value="DUF58"/>
    <property type="match status" value="1"/>
</dbReference>
<dbReference type="PANTHER" id="PTHR33608">
    <property type="entry name" value="BLL2464 PROTEIN"/>
    <property type="match status" value="1"/>
</dbReference>
<feature type="domain" description="DUF58" evidence="1">
    <location>
        <begin position="42"/>
        <end position="214"/>
    </location>
</feature>
<name>A0A127A5R6_9MICC</name>
<dbReference type="InterPro" id="IPR002881">
    <property type="entry name" value="DUF58"/>
</dbReference>
<evidence type="ECO:0000313" key="3">
    <source>
        <dbReference type="Proteomes" id="UP000070134"/>
    </source>
</evidence>
<gene>
    <name evidence="2" type="ORF">SA2016_2303</name>
</gene>
<organism evidence="2 3">
    <name type="scientific">Sinomonas atrocyanea</name>
    <dbReference type="NCBI Taxonomy" id="37927"/>
    <lineage>
        <taxon>Bacteria</taxon>
        <taxon>Bacillati</taxon>
        <taxon>Actinomycetota</taxon>
        <taxon>Actinomycetes</taxon>
        <taxon>Micrococcales</taxon>
        <taxon>Micrococcaceae</taxon>
        <taxon>Sinomonas</taxon>
    </lineage>
</organism>
<keyword evidence="3" id="KW-1185">Reference proteome</keyword>
<proteinExistence type="predicted"/>
<dbReference type="STRING" id="37927.SA2016_2303"/>
<dbReference type="KEGG" id="satk:SA2016_2303"/>
<dbReference type="AlphaFoldDB" id="A0A127A5R6"/>
<sequence>MQTSLVARVASKMFIFAHRRARTMLDGEYGAVSRGRSLDFDDLRAYTPGDEIRDIDWKASARLGSPLVRRYAAVRKQTVILVADTGRGMAAVSRSGDPKREIMLMALGVMGYLAHRHGDQLALVAGDSAATAAHPSRTGQAHLEQILRRLESSAGASAARSDLTAQLAHVARTVRRRGLLVIVADEAALDEEDEALLTRLAVQHEILWITVLDAELVGAAAPRRSYDVDGGAPLLGRLAAEEEVVRDYGRLMAERTERRERILNRLGIVEGRLGSVDEVLPGLFRLLERHRRAR</sequence>
<dbReference type="RefSeq" id="WP_229710990.1">
    <property type="nucleotide sequence ID" value="NZ_BJMO01000053.1"/>
</dbReference>
<protein>
    <recommendedName>
        <fullName evidence="1">DUF58 domain-containing protein</fullName>
    </recommendedName>
</protein>
<accession>A0A127A5R6</accession>
<evidence type="ECO:0000313" key="2">
    <source>
        <dbReference type="EMBL" id="AMM32972.1"/>
    </source>
</evidence>
<dbReference type="EMBL" id="CP014518">
    <property type="protein sequence ID" value="AMM32972.1"/>
    <property type="molecule type" value="Genomic_DNA"/>
</dbReference>
<dbReference type="PATRIC" id="fig|37927.3.peg.2371"/>
<evidence type="ECO:0000259" key="1">
    <source>
        <dbReference type="Pfam" id="PF01882"/>
    </source>
</evidence>
<reference evidence="2 3" key="1">
    <citation type="submission" date="2016-02" db="EMBL/GenBank/DDBJ databases">
        <title>Complete genome of Sinomonas atrocyanea KCTC 3377.</title>
        <authorList>
            <person name="Kim K.M."/>
        </authorList>
    </citation>
    <scope>NUCLEOTIDE SEQUENCE [LARGE SCALE GENOMIC DNA]</scope>
    <source>
        <strain evidence="2 3">KCTC 3377</strain>
    </source>
</reference>